<protein>
    <recommendedName>
        <fullName evidence="4">Mg-protoporphyrin IX chelatase</fullName>
    </recommendedName>
</protein>
<dbReference type="OrthoDB" id="9775079at2"/>
<keyword evidence="8" id="KW-1185">Reference proteome</keyword>
<feature type="compositionally biased region" description="Acidic residues" evidence="5">
    <location>
        <begin position="333"/>
        <end position="344"/>
    </location>
</feature>
<dbReference type="Gene3D" id="1.10.8.80">
    <property type="entry name" value="Magnesium chelatase subunit I, C-Terminal domain"/>
    <property type="match status" value="1"/>
</dbReference>
<gene>
    <name evidence="7" type="ORF">Desgi_0756</name>
</gene>
<evidence type="ECO:0000256" key="1">
    <source>
        <dbReference type="ARBA" id="ARBA00005799"/>
    </source>
</evidence>
<dbReference type="SMART" id="SM00327">
    <property type="entry name" value="VWA"/>
    <property type="match status" value="1"/>
</dbReference>
<dbReference type="InterPro" id="IPR052989">
    <property type="entry name" value="Mg-chelatase_DI-like"/>
</dbReference>
<feature type="domain" description="VWFA" evidence="6">
    <location>
        <begin position="511"/>
        <end position="693"/>
    </location>
</feature>
<dbReference type="KEGG" id="dgi:Desgi_0756"/>
<evidence type="ECO:0000256" key="2">
    <source>
        <dbReference type="ARBA" id="ARBA00022741"/>
    </source>
</evidence>
<dbReference type="GO" id="GO:0005524">
    <property type="term" value="F:ATP binding"/>
    <property type="evidence" value="ECO:0007669"/>
    <property type="project" value="UniProtKB-KW"/>
</dbReference>
<dbReference type="SMART" id="SM00382">
    <property type="entry name" value="AAA"/>
    <property type="match status" value="1"/>
</dbReference>
<sequence>MNTYHRVVYPFSAIVGQEKMKLGLILSAINTHLGGILIRGAKGAAKSTAVRALAALLPEVAMVRGCPFNCHPEKPEHLCAYCRKRLENGETLEKVWQQVQVIELPVSATEDRVVGGLDFGRTIKSGCPAFEPGLLARAHRGIIYIDEVNLLEHHIVDLLLDAAAMGVNVVEREGVSYAHASQFILIGTMNPEEGDLRPQLKDRFGLCVQVEGESDPEERVAIIRRREQYEADPPGFCARWALREQELKERIAASRQLLPGVKISDKLLNLVAGLCVAQGTPGHRADITLAAAACTLAAWYGRDEVLEHDIMQAAELVLLHRARQPGRHPGMEGMEDQGEGEPGEEQQPGTNTASDDAGDTLEEPASPGEMDHGECSQANVPASAANELMNRTITFNGAGKPREDAKKSSPPAVLHRMVFDMIQPFLVKHLAGGQDRGPRRGGGRRFWARTTLRSGRYVRSTMQRSNDDLAFDATLRAAAPYQRRRQREGVAVIIEESDIREKVRERHTGQLILFVVDASGSMGVRQRMVETKGAILSLLVDAYQKRDKIALVTFRGDTAEILLPPTNSVEMGQKLLKDLPVGGRTPLAAGLLKAYELVSMCLRKDPDVAPLLIIITDGKSNVSLGGAKPLVEALQAAEIISGDGRIKSLVVDVEKNIRVTFGVTRELAWIMGADFYRLEELKAETLVDAVRRAN</sequence>
<dbReference type="Gene3D" id="3.40.50.410">
    <property type="entry name" value="von Willebrand factor, type A domain"/>
    <property type="match status" value="1"/>
</dbReference>
<proteinExistence type="inferred from homology"/>
<evidence type="ECO:0000256" key="5">
    <source>
        <dbReference type="SAM" id="MobiDB-lite"/>
    </source>
</evidence>
<dbReference type="Gene3D" id="3.40.50.300">
    <property type="entry name" value="P-loop containing nucleotide triphosphate hydrolases"/>
    <property type="match status" value="1"/>
</dbReference>
<dbReference type="EMBL" id="CP003273">
    <property type="protein sequence ID" value="AGL00311.1"/>
    <property type="molecule type" value="Genomic_DNA"/>
</dbReference>
<dbReference type="InterPro" id="IPR000523">
    <property type="entry name" value="Mg_chelatse_chII-like_cat_dom"/>
</dbReference>
<reference evidence="7 8" key="1">
    <citation type="submission" date="2012-01" db="EMBL/GenBank/DDBJ databases">
        <title>Complete sequence of Desulfotomaculum gibsoniae DSM 7213.</title>
        <authorList>
            <consortium name="US DOE Joint Genome Institute"/>
            <person name="Lucas S."/>
            <person name="Han J."/>
            <person name="Lapidus A."/>
            <person name="Cheng J.-F."/>
            <person name="Goodwin L."/>
            <person name="Pitluck S."/>
            <person name="Peters L."/>
            <person name="Ovchinnikova G."/>
            <person name="Teshima H."/>
            <person name="Detter J.C."/>
            <person name="Han C."/>
            <person name="Tapia R."/>
            <person name="Land M."/>
            <person name="Hauser L."/>
            <person name="Kyrpides N."/>
            <person name="Ivanova N."/>
            <person name="Pagani I."/>
            <person name="Parshina S."/>
            <person name="Plugge C."/>
            <person name="Muyzer G."/>
            <person name="Kuever J."/>
            <person name="Ivanova A."/>
            <person name="Nazina T."/>
            <person name="Klenk H.-P."/>
            <person name="Brambilla E."/>
            <person name="Spring S."/>
            <person name="Stams A.F."/>
            <person name="Woyke T."/>
        </authorList>
    </citation>
    <scope>NUCLEOTIDE SEQUENCE [LARGE SCALE GENOMIC DNA]</scope>
    <source>
        <strain evidence="7 8">DSM 7213</strain>
    </source>
</reference>
<comment type="similarity">
    <text evidence="1">Belongs to the Mg-chelatase subunits D/I family.</text>
</comment>
<dbReference type="InterPro" id="IPR003593">
    <property type="entry name" value="AAA+_ATPase"/>
</dbReference>
<dbReference type="RefSeq" id="WP_006520959.1">
    <property type="nucleotide sequence ID" value="NC_021184.1"/>
</dbReference>
<dbReference type="STRING" id="767817.Desgi_0756"/>
<dbReference type="Pfam" id="PF17863">
    <property type="entry name" value="AAA_lid_2"/>
    <property type="match status" value="1"/>
</dbReference>
<keyword evidence="3" id="KW-0067">ATP-binding</keyword>
<feature type="region of interest" description="Disordered" evidence="5">
    <location>
        <begin position="325"/>
        <end position="376"/>
    </location>
</feature>
<dbReference type="InterPro" id="IPR027417">
    <property type="entry name" value="P-loop_NTPase"/>
</dbReference>
<evidence type="ECO:0000313" key="7">
    <source>
        <dbReference type="EMBL" id="AGL00311.1"/>
    </source>
</evidence>
<dbReference type="HOGENOM" id="CLU_016684_6_0_9"/>
<keyword evidence="2" id="KW-0547">Nucleotide-binding</keyword>
<dbReference type="SUPFAM" id="SSF53300">
    <property type="entry name" value="vWA-like"/>
    <property type="match status" value="1"/>
</dbReference>
<evidence type="ECO:0000259" key="6">
    <source>
        <dbReference type="PROSITE" id="PS50234"/>
    </source>
</evidence>
<dbReference type="eggNOG" id="COG1239">
    <property type="taxonomic scope" value="Bacteria"/>
</dbReference>
<dbReference type="AlphaFoldDB" id="R4KKZ8"/>
<evidence type="ECO:0000256" key="3">
    <source>
        <dbReference type="ARBA" id="ARBA00022840"/>
    </source>
</evidence>
<dbReference type="eggNOG" id="COG1240">
    <property type="taxonomic scope" value="Bacteria"/>
</dbReference>
<dbReference type="InterPro" id="IPR036465">
    <property type="entry name" value="vWFA_dom_sf"/>
</dbReference>
<dbReference type="PANTHER" id="PTHR35023:SF1">
    <property type="entry name" value="MG-PROTOPORPHYRIN IX CHELATASE"/>
    <property type="match status" value="1"/>
</dbReference>
<evidence type="ECO:0000256" key="4">
    <source>
        <dbReference type="ARBA" id="ARBA00030759"/>
    </source>
</evidence>
<dbReference type="PANTHER" id="PTHR35023">
    <property type="entry name" value="CHELATASE-RELATED"/>
    <property type="match status" value="1"/>
</dbReference>
<dbReference type="Pfam" id="PF01078">
    <property type="entry name" value="Mg_chelatase"/>
    <property type="match status" value="1"/>
</dbReference>
<dbReference type="SUPFAM" id="SSF52540">
    <property type="entry name" value="P-loop containing nucleoside triphosphate hydrolases"/>
    <property type="match status" value="1"/>
</dbReference>
<name>R4KKZ8_9FIRM</name>
<organism evidence="7 8">
    <name type="scientific">Desulfoscipio gibsoniae DSM 7213</name>
    <dbReference type="NCBI Taxonomy" id="767817"/>
    <lineage>
        <taxon>Bacteria</taxon>
        <taxon>Bacillati</taxon>
        <taxon>Bacillota</taxon>
        <taxon>Clostridia</taxon>
        <taxon>Eubacteriales</taxon>
        <taxon>Desulfallaceae</taxon>
        <taxon>Desulfoscipio</taxon>
    </lineage>
</organism>
<evidence type="ECO:0000313" key="8">
    <source>
        <dbReference type="Proteomes" id="UP000013520"/>
    </source>
</evidence>
<dbReference type="InterPro" id="IPR041702">
    <property type="entry name" value="BchD/ChlD_VWA"/>
</dbReference>
<dbReference type="CDD" id="cd01451">
    <property type="entry name" value="vWA_Magnesium_chelatase"/>
    <property type="match status" value="1"/>
</dbReference>
<dbReference type="Pfam" id="PF13519">
    <property type="entry name" value="VWA_2"/>
    <property type="match status" value="1"/>
</dbReference>
<dbReference type="InterPro" id="IPR002035">
    <property type="entry name" value="VWF_A"/>
</dbReference>
<dbReference type="InterPro" id="IPR041628">
    <property type="entry name" value="ChlI/MoxR_AAA_lid"/>
</dbReference>
<dbReference type="Proteomes" id="UP000013520">
    <property type="component" value="Chromosome"/>
</dbReference>
<dbReference type="PROSITE" id="PS50234">
    <property type="entry name" value="VWFA"/>
    <property type="match status" value="1"/>
</dbReference>
<accession>R4KKZ8</accession>